<evidence type="ECO:0000313" key="2">
    <source>
        <dbReference type="Proteomes" id="UP000007437"/>
    </source>
</evidence>
<dbReference type="STRING" id="882378.RBRH_02478"/>
<dbReference type="AlphaFoldDB" id="E5AT46"/>
<evidence type="ECO:0000313" key="1">
    <source>
        <dbReference type="EMBL" id="CBW75720.1"/>
    </source>
</evidence>
<organism evidence="1 2">
    <name type="scientific">Mycetohabitans rhizoxinica (strain DSM 19002 / CIP 109453 / HKI 454)</name>
    <name type="common">Paraburkholderia rhizoxinica</name>
    <dbReference type="NCBI Taxonomy" id="882378"/>
    <lineage>
        <taxon>Bacteria</taxon>
        <taxon>Pseudomonadati</taxon>
        <taxon>Pseudomonadota</taxon>
        <taxon>Betaproteobacteria</taxon>
        <taxon>Burkholderiales</taxon>
        <taxon>Burkholderiaceae</taxon>
        <taxon>Mycetohabitans</taxon>
    </lineage>
</organism>
<proteinExistence type="predicted"/>
<dbReference type="HOGENOM" id="CLU_3341443_0_0_4"/>
<gene>
    <name evidence="1" type="ordered locus">RBRH_02478</name>
</gene>
<protein>
    <submittedName>
        <fullName evidence="1">Uncharacterized protein</fullName>
    </submittedName>
</protein>
<dbReference type="KEGG" id="brh:RBRH_02478"/>
<dbReference type="Proteomes" id="UP000007437">
    <property type="component" value="Chromosome"/>
</dbReference>
<reference evidence="1 2" key="1">
    <citation type="journal article" date="2011" name="J. Bacteriol.">
        <title>Complete genome sequence of Burkholderia rhizoxinica, an endosymbiont of Rhizopus microsporus.</title>
        <authorList>
            <person name="Lackner G."/>
            <person name="Moebius N."/>
            <person name="Partida-Martinez L."/>
            <person name="Hertweck C."/>
        </authorList>
    </citation>
    <scope>NUCLEOTIDE SEQUENCE [LARGE SCALE GENOMIC DNA]</scope>
    <source>
        <strain evidence="2">DSM 19002 / CIP 109453 / HKI 454</strain>
    </source>
</reference>
<accession>E5AT46</accession>
<dbReference type="EMBL" id="FR687359">
    <property type="protein sequence ID" value="CBW75720.1"/>
    <property type="molecule type" value="Genomic_DNA"/>
</dbReference>
<name>E5AT46_MYCRK</name>
<sequence length="37" mass="4177">MKQAKLGMPVAEVVPQDWHQRCDVLQLAALAHRSYVS</sequence>